<evidence type="ECO:0000313" key="11">
    <source>
        <dbReference type="EMBL" id="KGB78732.1"/>
    </source>
</evidence>
<dbReference type="NCBIfam" id="TIGR01514">
    <property type="entry name" value="NAPRTase"/>
    <property type="match status" value="1"/>
</dbReference>
<comment type="function">
    <text evidence="8">Catalyzes the synthesis of beta-nicotinate D-ribonucleotide from nicotinate and 5-phospho-D-ribose 1-phosphate at the expense of ATP.</text>
</comment>
<dbReference type="GO" id="GO:0016757">
    <property type="term" value="F:glycosyltransferase activity"/>
    <property type="evidence" value="ECO:0007669"/>
    <property type="project" value="UniProtKB-KW"/>
</dbReference>
<evidence type="ECO:0000256" key="1">
    <source>
        <dbReference type="ARBA" id="ARBA00004952"/>
    </source>
</evidence>
<dbReference type="SUPFAM" id="SSF54675">
    <property type="entry name" value="Nicotinate/Quinolinate PRTase N-terminal domain-like"/>
    <property type="match status" value="1"/>
</dbReference>
<feature type="domain" description="Nicotinate phosphoribosyltransferase N-terminal" evidence="10">
    <location>
        <begin position="19"/>
        <end position="150"/>
    </location>
</feature>
<comment type="pathway">
    <text evidence="1 8">Cofactor biosynthesis; NAD(+) biosynthesis; nicotinate D-ribonucleotide from nicotinate: step 1/1.</text>
</comment>
<gene>
    <name evidence="11" type="ORF">CNBG_4570</name>
</gene>
<dbReference type="SUPFAM" id="SSF51690">
    <property type="entry name" value="Nicotinate/Quinolinate PRTase C-terminal domain-like"/>
    <property type="match status" value="1"/>
</dbReference>
<dbReference type="InterPro" id="IPR007229">
    <property type="entry name" value="Nic_PRibTrfase-Fam"/>
</dbReference>
<name>A0A095CEQ6_CRYD2</name>
<accession>A0A095CEQ6</accession>
<evidence type="ECO:0000256" key="3">
    <source>
        <dbReference type="ARBA" id="ARBA00013236"/>
    </source>
</evidence>
<dbReference type="InterPro" id="IPR036068">
    <property type="entry name" value="Nicotinate_pribotase-like_C"/>
</dbReference>
<evidence type="ECO:0000256" key="7">
    <source>
        <dbReference type="ARBA" id="ARBA00048668"/>
    </source>
</evidence>
<dbReference type="PIRSF" id="PIRSF000484">
    <property type="entry name" value="NAPRT"/>
    <property type="match status" value="1"/>
</dbReference>
<evidence type="ECO:0000256" key="5">
    <source>
        <dbReference type="ARBA" id="ARBA00022598"/>
    </source>
</evidence>
<dbReference type="KEGG" id="cdeu:CNBG_4570"/>
<dbReference type="RefSeq" id="XP_062884455.1">
    <property type="nucleotide sequence ID" value="XM_063028500.1"/>
</dbReference>
<protein>
    <recommendedName>
        <fullName evidence="3 8">Nicotinate phosphoribosyltransferase</fullName>
        <ecNumber evidence="3 8">6.3.4.21</ecNumber>
    </recommendedName>
</protein>
<dbReference type="InterPro" id="IPR006406">
    <property type="entry name" value="Nic_PRibTrfase"/>
</dbReference>
<dbReference type="InterPro" id="IPR040727">
    <property type="entry name" value="NAPRTase_N"/>
</dbReference>
<dbReference type="GO" id="GO:0004516">
    <property type="term" value="F:nicotinate phosphoribosyltransferase activity"/>
    <property type="evidence" value="ECO:0007669"/>
    <property type="project" value="UniProtKB-UniRule"/>
</dbReference>
<feature type="domain" description="Nicotinate/nicotinamide phosphoribosyltransferase" evidence="9">
    <location>
        <begin position="189"/>
        <end position="448"/>
    </location>
</feature>
<dbReference type="OrthoDB" id="193380at2759"/>
<dbReference type="AlphaFoldDB" id="A0A095CEQ6"/>
<keyword evidence="5 8" id="KW-0436">Ligase</keyword>
<evidence type="ECO:0000256" key="6">
    <source>
        <dbReference type="ARBA" id="ARBA00022642"/>
    </source>
</evidence>
<keyword evidence="11" id="KW-0808">Transferase</keyword>
<dbReference type="GO" id="GO:0005829">
    <property type="term" value="C:cytosol"/>
    <property type="evidence" value="ECO:0007669"/>
    <property type="project" value="TreeGrafter"/>
</dbReference>
<dbReference type="EC" id="6.3.4.21" evidence="3 8"/>
<dbReference type="Pfam" id="PF04095">
    <property type="entry name" value="NAPRTase"/>
    <property type="match status" value="1"/>
</dbReference>
<evidence type="ECO:0000256" key="2">
    <source>
        <dbReference type="ARBA" id="ARBA00010897"/>
    </source>
</evidence>
<dbReference type="STRING" id="294750.A0A095CEQ6"/>
<dbReference type="FunFam" id="3.20.140.10:FF:000017">
    <property type="entry name" value="Nicotinate phosphoribosyltransferase"/>
    <property type="match status" value="1"/>
</dbReference>
<dbReference type="EMBL" id="CP025760">
    <property type="protein sequence ID" value="KGB78732.1"/>
    <property type="molecule type" value="Genomic_DNA"/>
</dbReference>
<evidence type="ECO:0000256" key="4">
    <source>
        <dbReference type="ARBA" id="ARBA00022553"/>
    </source>
</evidence>
<dbReference type="Pfam" id="PF17767">
    <property type="entry name" value="NAPRTase_N"/>
    <property type="match status" value="1"/>
</dbReference>
<reference evidence="11 12" key="1">
    <citation type="journal article" date="2011" name="MBio">
        <title>Genome variation in Cryptococcus gattii, an emerging pathogen of immunocompetent hosts.</title>
        <authorList>
            <person name="D'Souza C.A."/>
            <person name="Kronstad J.W."/>
            <person name="Taylor G."/>
            <person name="Warren R."/>
            <person name="Yuen M."/>
            <person name="Hu G."/>
            <person name="Jung W.H."/>
            <person name="Sham A."/>
            <person name="Kidd S.E."/>
            <person name="Tangen K."/>
            <person name="Lee N."/>
            <person name="Zeilmaker T."/>
            <person name="Sawkins J."/>
            <person name="McVicker G."/>
            <person name="Shah S."/>
            <person name="Gnerre S."/>
            <person name="Griggs A."/>
            <person name="Zeng Q."/>
            <person name="Bartlett K."/>
            <person name="Li W."/>
            <person name="Wang X."/>
            <person name="Heitman J."/>
            <person name="Stajich J.E."/>
            <person name="Fraser J.A."/>
            <person name="Meyer W."/>
            <person name="Carter D."/>
            <person name="Schein J."/>
            <person name="Krzywinski M."/>
            <person name="Kwon-Chung K.J."/>
            <person name="Varma A."/>
            <person name="Wang J."/>
            <person name="Brunham R."/>
            <person name="Fyfe M."/>
            <person name="Ouellette B.F."/>
            <person name="Siddiqui A."/>
            <person name="Marra M."/>
            <person name="Jones S."/>
            <person name="Holt R."/>
            <person name="Birren B.W."/>
            <person name="Galagan J.E."/>
            <person name="Cuomo C.A."/>
        </authorList>
    </citation>
    <scope>NUCLEOTIDE SEQUENCE [LARGE SCALE GENOMIC DNA]</scope>
    <source>
        <strain evidence="11 12">R265</strain>
    </source>
</reference>
<keyword evidence="12" id="KW-1185">Reference proteome</keyword>
<keyword evidence="6 8" id="KW-0662">Pyridine nucleotide biosynthesis</keyword>
<reference evidence="11 12" key="2">
    <citation type="journal article" date="2018" name="Proc. Natl. Acad. Sci.">
        <title>RNAi is a critical determinant of centromere evolution in closely related fungi.</title>
        <authorList>
            <person name="Yadav V."/>
            <person name="Sun S."/>
            <person name="Billmyre R.B."/>
            <person name="Thimmappa B.C."/>
            <person name="Shea T."/>
            <person name="Lintner R."/>
            <person name="Bakkeren G."/>
            <person name="Cuomo C.A."/>
            <person name="Heitman J."/>
            <person name="Sanyal K."/>
        </authorList>
    </citation>
    <scope>NUCLEOTIDE SEQUENCE [LARGE SCALE GENOMIC DNA]</scope>
    <source>
        <strain evidence="11 12">R265</strain>
    </source>
</reference>
<dbReference type="OMA" id="IEHCLEY"/>
<dbReference type="UniPathway" id="UPA00253">
    <property type="reaction ID" value="UER00457"/>
</dbReference>
<sequence>MPDKLQLPIDDVQVPFSILDTDLYKLTMQNAVLHHFRDAHVIIKFTNRSPEMLFSKECFDWVQQRVNDLSKLKLTSEEREALSTTCRYFSESYLDYLSNMQLDPVNQVKLTFIPQGSNEKGEEMGEIACAIEGPWKDTILYEVPIMAILSEGYFKFVDTDWDYDGQFELAKKKALDLFNPPAPTTSLVVSEFGTRRRRSFKAQDIVMRGLVAGYEEYKCKGGNQGVLSGTSNVYFALKYGLQPVGTIAHEWIMAVGATYGYKGANGRAMDMWEEVYPPDTKFASPLTMLTDTYTAAVFFKDFISDPARALRWSVLRQDSGDAFKFVEDAKKAWRTIEDKAGIKRDVGPNGEEEIAKGKKVIFSDALDVEKAIKLQQGCDKIGMAASFGIGTDLTNDFCKTSDPSQKSKALNMVIKLNKINGKNCIKLSDDKGKHTGSLEEVRKAQQELGIENN</sequence>
<dbReference type="PANTHER" id="PTHR11098:SF1">
    <property type="entry name" value="NICOTINATE PHOSPHORIBOSYLTRANSFERASE"/>
    <property type="match status" value="1"/>
</dbReference>
<dbReference type="VEuPathDB" id="FungiDB:CNBG_4570"/>
<evidence type="ECO:0000313" key="12">
    <source>
        <dbReference type="Proteomes" id="UP000029445"/>
    </source>
</evidence>
<dbReference type="Proteomes" id="UP000029445">
    <property type="component" value="Chromosome 2"/>
</dbReference>
<proteinExistence type="inferred from homology"/>
<keyword evidence="4" id="KW-0597">Phosphoprotein</keyword>
<dbReference type="GeneID" id="88180775"/>
<organism evidence="11 12">
    <name type="scientific">Cryptococcus deuterogattii (strain R265)</name>
    <name type="common">Cryptococcus gattii VGII (strain R265)</name>
    <dbReference type="NCBI Taxonomy" id="294750"/>
    <lineage>
        <taxon>Eukaryota</taxon>
        <taxon>Fungi</taxon>
        <taxon>Dikarya</taxon>
        <taxon>Basidiomycota</taxon>
        <taxon>Agaricomycotina</taxon>
        <taxon>Tremellomycetes</taxon>
        <taxon>Tremellales</taxon>
        <taxon>Cryptococcaceae</taxon>
        <taxon>Cryptococcus</taxon>
        <taxon>Cryptococcus gattii species complex</taxon>
    </lineage>
</organism>
<comment type="catalytic activity">
    <reaction evidence="7 8">
        <text>5-phospho-alpha-D-ribose 1-diphosphate + nicotinate + ATP + H2O = nicotinate beta-D-ribonucleotide + ADP + phosphate + diphosphate</text>
        <dbReference type="Rhea" id="RHEA:36163"/>
        <dbReference type="ChEBI" id="CHEBI:15377"/>
        <dbReference type="ChEBI" id="CHEBI:30616"/>
        <dbReference type="ChEBI" id="CHEBI:32544"/>
        <dbReference type="ChEBI" id="CHEBI:33019"/>
        <dbReference type="ChEBI" id="CHEBI:43474"/>
        <dbReference type="ChEBI" id="CHEBI:57502"/>
        <dbReference type="ChEBI" id="CHEBI:58017"/>
        <dbReference type="ChEBI" id="CHEBI:456216"/>
        <dbReference type="EC" id="6.3.4.21"/>
    </reaction>
</comment>
<evidence type="ECO:0000259" key="9">
    <source>
        <dbReference type="Pfam" id="PF04095"/>
    </source>
</evidence>
<dbReference type="GO" id="GO:0034355">
    <property type="term" value="P:NAD+ biosynthetic process via the salvage pathway"/>
    <property type="evidence" value="ECO:0007669"/>
    <property type="project" value="TreeGrafter"/>
</dbReference>
<evidence type="ECO:0000256" key="8">
    <source>
        <dbReference type="RuleBase" id="RU003838"/>
    </source>
</evidence>
<dbReference type="PANTHER" id="PTHR11098">
    <property type="entry name" value="NICOTINATE PHOSPHORIBOSYLTRANSFERASE"/>
    <property type="match status" value="1"/>
</dbReference>
<evidence type="ECO:0000259" key="10">
    <source>
        <dbReference type="Pfam" id="PF17767"/>
    </source>
</evidence>
<dbReference type="Gene3D" id="3.20.140.10">
    <property type="entry name" value="nicotinate phosphoribosyltransferase"/>
    <property type="match status" value="1"/>
</dbReference>
<dbReference type="HOGENOM" id="CLU_030991_0_0_1"/>
<keyword evidence="11" id="KW-0328">Glycosyltransferase</keyword>
<dbReference type="InterPro" id="IPR041525">
    <property type="entry name" value="N/Namide_PRibTrfase"/>
</dbReference>
<comment type="similarity">
    <text evidence="2 8">Belongs to the NAPRTase family.</text>
</comment>
<comment type="PTM">
    <text evidence="8">Transiently phosphorylated on a His residue during the reaction cycle. Phosphorylation strongly increases the affinity for substrates and increases the rate of nicotinate D-ribonucleotide production. Dephosphorylation regenerates the low-affinity form of the enzyme, leading to product release.</text>
</comment>